<evidence type="ECO:0000313" key="1">
    <source>
        <dbReference type="EMBL" id="ABY47804.1"/>
    </source>
</evidence>
<dbReference type="RefSeq" id="YP_001649095.1">
    <property type="nucleotide sequence ID" value="NC_010240.1"/>
</dbReference>
<dbReference type="GO" id="GO:0005198">
    <property type="term" value="F:structural molecule activity"/>
    <property type="evidence" value="ECO:0007669"/>
    <property type="project" value="InterPro"/>
</dbReference>
<protein>
    <submittedName>
        <fullName evidence="1">Vp39 major capsid protein</fullName>
    </submittedName>
</protein>
<reference evidence="1 2" key="1">
    <citation type="journal article" date="2008" name="Virus Genes">
        <title>Genomic sequence analysis of a granulovirus isolated from the Old World bollworm, Helicoverpa armigera.</title>
        <authorList>
            <person name="Harrison R.L."/>
            <person name="Popham H.J."/>
        </authorList>
    </citation>
    <scope>NUCLEOTIDE SEQUENCE [LARGE SCALE GENOMIC DNA]</scope>
</reference>
<sequence length="329" mass="37186">MNYDQSIACLNNELKNLCIFQGVQPPEFMNCGVYTPPCSDDCVNKDGTFVCSYHLARYFKLKKEVFEIPSGVNNTSFKYLVGVSLIQQNVPTANRITIPAKDNYYSYLNVANMSSMEKYVFYSIYDEPDTVTTRQTDPSKAPTGTEISTGVYEGPIRALCSSLASQEFYTEDVLSDLNSIVSSLMGAIKPSIICRPTREETVRTFSSNDNQQPDENQRAFEAMPNFIKNLIMRLVRPVTLQIGSTELILDQAATCRIEPKQGLIPVNLFNPEKPKFTYNPYREPKFQVITYIDFGGRATREQQDALAGYDRYTISRPLLLGRETIAQAY</sequence>
<dbReference type="KEGG" id="vg:10973797"/>
<dbReference type="InterPro" id="IPR007589">
    <property type="entry name" value="Baculo_VP39"/>
</dbReference>
<dbReference type="Proteomes" id="UP000203266">
    <property type="component" value="Segment"/>
</dbReference>
<keyword evidence="2" id="KW-1185">Reference proteome</keyword>
<dbReference type="Pfam" id="PF04501">
    <property type="entry name" value="Baculo_VP39"/>
    <property type="match status" value="2"/>
</dbReference>
<dbReference type="GeneID" id="10973797"/>
<dbReference type="OrthoDB" id="9419at10239"/>
<organism evidence="1 2">
    <name type="scientific">Helicoverpa armigera granulovirus</name>
    <dbReference type="NCBI Taxonomy" id="489830"/>
    <lineage>
        <taxon>Viruses</taxon>
        <taxon>Viruses incertae sedis</taxon>
        <taxon>Naldaviricetes</taxon>
        <taxon>Lefavirales</taxon>
        <taxon>Baculoviridae</taxon>
        <taxon>Betabaculovirus</taxon>
        <taxon>Betabaculovirus helarmigerae</taxon>
    </lineage>
</organism>
<dbReference type="EMBL" id="EU255577">
    <property type="protein sequence ID" value="ABY47804.1"/>
    <property type="molecule type" value="Genomic_DNA"/>
</dbReference>
<name>A9YMV5_9BBAC</name>
<accession>A9YMV5</accession>
<dbReference type="GO" id="GO:0019028">
    <property type="term" value="C:viral capsid"/>
    <property type="evidence" value="ECO:0007669"/>
    <property type="project" value="InterPro"/>
</dbReference>
<evidence type="ECO:0000313" key="2">
    <source>
        <dbReference type="Proteomes" id="UP000203266"/>
    </source>
</evidence>
<proteinExistence type="predicted"/>